<comment type="caution">
    <text evidence="4">The sequence shown here is derived from an EMBL/GenBank/DDBJ whole genome shotgun (WGS) entry which is preliminary data.</text>
</comment>
<dbReference type="Gene3D" id="3.90.245.10">
    <property type="entry name" value="Ribonucleoside hydrolase-like"/>
    <property type="match status" value="1"/>
</dbReference>
<name>A0A2A2IB86_9BACI</name>
<dbReference type="GO" id="GO:0006152">
    <property type="term" value="P:purine nucleoside catabolic process"/>
    <property type="evidence" value="ECO:0007669"/>
    <property type="project" value="TreeGrafter"/>
</dbReference>
<dbReference type="GO" id="GO:0005829">
    <property type="term" value="C:cytosol"/>
    <property type="evidence" value="ECO:0007669"/>
    <property type="project" value="TreeGrafter"/>
</dbReference>
<dbReference type="Proteomes" id="UP000218887">
    <property type="component" value="Unassembled WGS sequence"/>
</dbReference>
<dbReference type="EMBL" id="NPOA01000013">
    <property type="protein sequence ID" value="PAV28405.1"/>
    <property type="molecule type" value="Genomic_DNA"/>
</dbReference>
<feature type="domain" description="Inosine/uridine-preferring nucleoside hydrolase" evidence="3">
    <location>
        <begin position="4"/>
        <end position="301"/>
    </location>
</feature>
<evidence type="ECO:0000256" key="2">
    <source>
        <dbReference type="ARBA" id="ARBA00023295"/>
    </source>
</evidence>
<dbReference type="InterPro" id="IPR036452">
    <property type="entry name" value="Ribo_hydro-like"/>
</dbReference>
<evidence type="ECO:0000256" key="1">
    <source>
        <dbReference type="ARBA" id="ARBA00022801"/>
    </source>
</evidence>
<sequence>MKKIIIDVDTGIDDALAITFANQSKELEILGITTCFGNVSVEMATENTLAMLAAIGTEIPVIPGASQPLFHPMIKEYSTHFHGDNGLANKKLPESTQEPLNLHATQFMIEQVKKYPGEITLVCLGSLTNLAFLTMQEPEIVTKFKKIVIMGGAVNVPGNNQMHAEANIYADPEAASIVFKSDANITLVGLDVTTKVKLTLDEVNRWKELNTPLANILRDITTFYIESYNRSHGAFNYCYLHDPLAIAVTIDPELVDTKPMYIQVDLEGHYSYGRTVADLRIRSNKKPNVNVCTAVNVSKFTELFLKRIV</sequence>
<dbReference type="PANTHER" id="PTHR12304">
    <property type="entry name" value="INOSINE-URIDINE PREFERRING NUCLEOSIDE HYDROLASE"/>
    <property type="match status" value="1"/>
</dbReference>
<dbReference type="OrthoDB" id="9797882at2"/>
<dbReference type="SUPFAM" id="SSF53590">
    <property type="entry name" value="Nucleoside hydrolase"/>
    <property type="match status" value="1"/>
</dbReference>
<evidence type="ECO:0000313" key="4">
    <source>
        <dbReference type="EMBL" id="PAV28405.1"/>
    </source>
</evidence>
<proteinExistence type="predicted"/>
<dbReference type="PANTHER" id="PTHR12304:SF4">
    <property type="entry name" value="URIDINE NUCLEOSIDASE"/>
    <property type="match status" value="1"/>
</dbReference>
<dbReference type="GO" id="GO:0008477">
    <property type="term" value="F:purine nucleosidase activity"/>
    <property type="evidence" value="ECO:0007669"/>
    <property type="project" value="TreeGrafter"/>
</dbReference>
<dbReference type="CDD" id="cd02650">
    <property type="entry name" value="nuc_hydro_CaPnhB"/>
    <property type="match status" value="1"/>
</dbReference>
<dbReference type="RefSeq" id="WP_095656821.1">
    <property type="nucleotide sequence ID" value="NZ_NPOA01000013.1"/>
</dbReference>
<keyword evidence="1 4" id="KW-0378">Hydrolase</keyword>
<evidence type="ECO:0000313" key="5">
    <source>
        <dbReference type="Proteomes" id="UP000218887"/>
    </source>
</evidence>
<organism evidence="4 5">
    <name type="scientific">Virgibacillus profundi</name>
    <dbReference type="NCBI Taxonomy" id="2024555"/>
    <lineage>
        <taxon>Bacteria</taxon>
        <taxon>Bacillati</taxon>
        <taxon>Bacillota</taxon>
        <taxon>Bacilli</taxon>
        <taxon>Bacillales</taxon>
        <taxon>Bacillaceae</taxon>
        <taxon>Virgibacillus</taxon>
    </lineage>
</organism>
<accession>A0A2A2IB86</accession>
<reference evidence="4 5" key="1">
    <citation type="submission" date="2017-08" db="EMBL/GenBank/DDBJ databases">
        <title>Virgibacillus indicus sp. nov. and Virgibacillus profoundi sp. nov, two moderately halophilic bacteria isolated from marine sediment by using the Microfluidic Streak Plate.</title>
        <authorList>
            <person name="Xu B."/>
            <person name="Hu B."/>
            <person name="Wang J."/>
            <person name="Zhu Y."/>
            <person name="Huang L."/>
            <person name="Du W."/>
            <person name="Huang Y."/>
        </authorList>
    </citation>
    <scope>NUCLEOTIDE SEQUENCE [LARGE SCALE GENOMIC DNA]</scope>
    <source>
        <strain evidence="4 5">IO3-P3-H5</strain>
    </source>
</reference>
<dbReference type="Pfam" id="PF01156">
    <property type="entry name" value="IU_nuc_hydro"/>
    <property type="match status" value="1"/>
</dbReference>
<keyword evidence="5" id="KW-1185">Reference proteome</keyword>
<protein>
    <submittedName>
        <fullName evidence="4">Nucleoside hydrolase</fullName>
    </submittedName>
</protein>
<keyword evidence="2" id="KW-0326">Glycosidase</keyword>
<dbReference type="InterPro" id="IPR001910">
    <property type="entry name" value="Inosine/uridine_hydrolase_dom"/>
</dbReference>
<dbReference type="AlphaFoldDB" id="A0A2A2IB86"/>
<gene>
    <name evidence="4" type="ORF">CIL05_17380</name>
</gene>
<evidence type="ECO:0000259" key="3">
    <source>
        <dbReference type="Pfam" id="PF01156"/>
    </source>
</evidence>
<dbReference type="InterPro" id="IPR023186">
    <property type="entry name" value="IUNH"/>
</dbReference>